<dbReference type="EMBL" id="SDIQ01000019">
    <property type="protein sequence ID" value="RXL21407.1"/>
    <property type="molecule type" value="Genomic_DNA"/>
</dbReference>
<dbReference type="Proteomes" id="UP000839536">
    <property type="component" value="Unassembled WGS sequence"/>
</dbReference>
<comment type="caution">
    <text evidence="1">The sequence shown here is derived from an EMBL/GenBank/DDBJ whole genome shotgun (WGS) entry which is preliminary data.</text>
</comment>
<sequence>MSNVTYLNHARLDAIELAISRLAIAITEAEGPHTKELESSIAHFRALFEKPDITEKERETYLRTIRLLDPLNSDPTEPF</sequence>
<organism evidence="1">
    <name type="scientific">Salmonella enterica</name>
    <name type="common">Salmonella choleraesuis</name>
    <dbReference type="NCBI Taxonomy" id="28901"/>
    <lineage>
        <taxon>Bacteria</taxon>
        <taxon>Pseudomonadati</taxon>
        <taxon>Pseudomonadota</taxon>
        <taxon>Gammaproteobacteria</taxon>
        <taxon>Enterobacterales</taxon>
        <taxon>Enterobacteriaceae</taxon>
        <taxon>Salmonella</taxon>
    </lineage>
</organism>
<reference evidence="1" key="1">
    <citation type="submission" date="2019-01" db="EMBL/GenBank/DDBJ databases">
        <title>Whole genome sequencing of Salmonella enterica.</title>
        <authorList>
            <person name="Cao G."/>
        </authorList>
    </citation>
    <scope>NUCLEOTIDE SEQUENCE [LARGE SCALE GENOMIC DNA]</scope>
    <source>
        <strain evidence="1">CFSAN074594</strain>
    </source>
</reference>
<protein>
    <submittedName>
        <fullName evidence="1">Uncharacterized protein</fullName>
    </submittedName>
</protein>
<proteinExistence type="predicted"/>
<accession>A0A3W6QAK9</accession>
<gene>
    <name evidence="1" type="ORF">EKD96_12935</name>
</gene>
<evidence type="ECO:0000313" key="1">
    <source>
        <dbReference type="EMBL" id="RXL21407.1"/>
    </source>
</evidence>
<dbReference type="RefSeq" id="WP_070810425.1">
    <property type="nucleotide sequence ID" value="NZ_MYWI01000018.1"/>
</dbReference>
<dbReference type="AlphaFoldDB" id="A0A3W6QAK9"/>
<name>A0A3W6QAK9_SALER</name>